<protein>
    <recommendedName>
        <fullName evidence="4">DUF1318 domain-containing protein</fullName>
    </recommendedName>
</protein>
<evidence type="ECO:0000313" key="2">
    <source>
        <dbReference type="EMBL" id="SFC71652.1"/>
    </source>
</evidence>
<feature type="chain" id="PRO_5011750012" description="DUF1318 domain-containing protein" evidence="1">
    <location>
        <begin position="24"/>
        <end position="109"/>
    </location>
</feature>
<evidence type="ECO:0000313" key="3">
    <source>
        <dbReference type="Proteomes" id="UP000198862"/>
    </source>
</evidence>
<dbReference type="OrthoDB" id="9798130at2"/>
<organism evidence="2 3">
    <name type="scientific">Pseudoalteromonas denitrificans DSM 6059</name>
    <dbReference type="NCBI Taxonomy" id="1123010"/>
    <lineage>
        <taxon>Bacteria</taxon>
        <taxon>Pseudomonadati</taxon>
        <taxon>Pseudomonadota</taxon>
        <taxon>Gammaproteobacteria</taxon>
        <taxon>Alteromonadales</taxon>
        <taxon>Pseudoalteromonadaceae</taxon>
        <taxon>Pseudoalteromonas</taxon>
    </lineage>
</organism>
<evidence type="ECO:0000256" key="1">
    <source>
        <dbReference type="SAM" id="SignalP"/>
    </source>
</evidence>
<reference evidence="2 3" key="1">
    <citation type="submission" date="2016-10" db="EMBL/GenBank/DDBJ databases">
        <authorList>
            <person name="de Groot N.N."/>
        </authorList>
    </citation>
    <scope>NUCLEOTIDE SEQUENCE [LARGE SCALE GENOMIC DNA]</scope>
    <source>
        <strain evidence="2 3">DSM 6059</strain>
    </source>
</reference>
<dbReference type="STRING" id="1123010.SAMN02745724_02349"/>
<name>A0A1I1LGJ0_9GAMM</name>
<dbReference type="RefSeq" id="WP_091983890.1">
    <property type="nucleotide sequence ID" value="NZ_FOLO01000016.1"/>
</dbReference>
<keyword evidence="1" id="KW-0732">Signal</keyword>
<dbReference type="PIRSF" id="PIRSF025560">
    <property type="entry name" value="UCP025560"/>
    <property type="match status" value="1"/>
</dbReference>
<dbReference type="AlphaFoldDB" id="A0A1I1LGJ0"/>
<accession>A0A1I1LGJ0</accession>
<evidence type="ECO:0008006" key="4">
    <source>
        <dbReference type="Google" id="ProtNLM"/>
    </source>
</evidence>
<gene>
    <name evidence="2" type="ORF">SAMN02745724_02349</name>
</gene>
<dbReference type="EMBL" id="FOLO01000016">
    <property type="protein sequence ID" value="SFC71652.1"/>
    <property type="molecule type" value="Genomic_DNA"/>
</dbReference>
<sequence length="109" mass="11828">MKKLIKYTSFIVLAATMSFSALAISLQDAKKQGLVGEMPDGYLGVVKNSSEVASLVSSVNKKRKDLYISLARKNKITLNQVSALAGKKAIQKTASGHFVKNAQGKWIKK</sequence>
<feature type="signal peptide" evidence="1">
    <location>
        <begin position="1"/>
        <end position="23"/>
    </location>
</feature>
<dbReference type="Proteomes" id="UP000198862">
    <property type="component" value="Unassembled WGS sequence"/>
</dbReference>
<dbReference type="InterPro" id="IPR008309">
    <property type="entry name" value="YdbL"/>
</dbReference>
<dbReference type="Pfam" id="PF07027">
    <property type="entry name" value="DUF1318"/>
    <property type="match status" value="1"/>
</dbReference>
<proteinExistence type="predicted"/>
<keyword evidence="3" id="KW-1185">Reference proteome</keyword>